<dbReference type="EMBL" id="BMAT01002771">
    <property type="protein sequence ID" value="GFS13662.1"/>
    <property type="molecule type" value="Genomic_DNA"/>
</dbReference>
<evidence type="ECO:0000313" key="4">
    <source>
        <dbReference type="Proteomes" id="UP000762676"/>
    </source>
</evidence>
<comment type="caution">
    <text evidence="3">The sequence shown here is derived from an EMBL/GenBank/DDBJ whole genome shotgun (WGS) entry which is preliminary data.</text>
</comment>
<dbReference type="Pfam" id="PF16977">
    <property type="entry name" value="ApeC"/>
    <property type="match status" value="1"/>
</dbReference>
<dbReference type="Proteomes" id="UP000762676">
    <property type="component" value="Unassembled WGS sequence"/>
</dbReference>
<evidence type="ECO:0000259" key="2">
    <source>
        <dbReference type="Pfam" id="PF16977"/>
    </source>
</evidence>
<feature type="domain" description="Apextrin C-terminal" evidence="2">
    <location>
        <begin position="118"/>
        <end position="324"/>
    </location>
</feature>
<protein>
    <submittedName>
        <fullName evidence="3">Apextrin</fullName>
    </submittedName>
</protein>
<feature type="coiled-coil region" evidence="1">
    <location>
        <begin position="30"/>
        <end position="72"/>
    </location>
</feature>
<accession>A0AAV4IY06</accession>
<proteinExistence type="predicted"/>
<evidence type="ECO:0000256" key="1">
    <source>
        <dbReference type="SAM" id="Coils"/>
    </source>
</evidence>
<gene>
    <name evidence="3" type="ORF">ElyMa_001403000</name>
</gene>
<keyword evidence="1" id="KW-0175">Coiled coil</keyword>
<dbReference type="PANTHER" id="PTHR19324">
    <property type="entry name" value="PERFORIN-LIKE PROTEIN 1"/>
    <property type="match status" value="1"/>
</dbReference>
<dbReference type="AlphaFoldDB" id="A0AAV4IY06"/>
<reference evidence="3 4" key="1">
    <citation type="journal article" date="2021" name="Elife">
        <title>Chloroplast acquisition without the gene transfer in kleptoplastic sea slugs, Plakobranchus ocellatus.</title>
        <authorList>
            <person name="Maeda T."/>
            <person name="Takahashi S."/>
            <person name="Yoshida T."/>
            <person name="Shimamura S."/>
            <person name="Takaki Y."/>
            <person name="Nagai Y."/>
            <person name="Toyoda A."/>
            <person name="Suzuki Y."/>
            <person name="Arimoto A."/>
            <person name="Ishii H."/>
            <person name="Satoh N."/>
            <person name="Nishiyama T."/>
            <person name="Hasebe M."/>
            <person name="Maruyama T."/>
            <person name="Minagawa J."/>
            <person name="Obokata J."/>
            <person name="Shigenobu S."/>
        </authorList>
    </citation>
    <scope>NUCLEOTIDE SEQUENCE [LARGE SCALE GENOMIC DNA]</scope>
</reference>
<dbReference type="InterPro" id="IPR031569">
    <property type="entry name" value="ApeC"/>
</dbReference>
<dbReference type="PANTHER" id="PTHR19324:SF33">
    <property type="entry name" value="MUCIN-5AC"/>
    <property type="match status" value="1"/>
</dbReference>
<organism evidence="3 4">
    <name type="scientific">Elysia marginata</name>
    <dbReference type="NCBI Taxonomy" id="1093978"/>
    <lineage>
        <taxon>Eukaryota</taxon>
        <taxon>Metazoa</taxon>
        <taxon>Spiralia</taxon>
        <taxon>Lophotrochozoa</taxon>
        <taxon>Mollusca</taxon>
        <taxon>Gastropoda</taxon>
        <taxon>Heterobranchia</taxon>
        <taxon>Euthyneura</taxon>
        <taxon>Panpulmonata</taxon>
        <taxon>Sacoglossa</taxon>
        <taxon>Placobranchoidea</taxon>
        <taxon>Plakobranchidae</taxon>
        <taxon>Elysia</taxon>
    </lineage>
</organism>
<evidence type="ECO:0000313" key="3">
    <source>
        <dbReference type="EMBL" id="GFS13662.1"/>
    </source>
</evidence>
<sequence>MSSISLGSQLDALAVLRVMESDRDEVAMKLEMLTEKAERYQQGLKTSLDEDLAGLKDELTSLESELNETLINQDRQFSQFKDQVLASVAKSNQDSAAKLEELNRRVQYALDRGFLLLWPRGSYALPTPASGCPSSAGVAWEIGSRKQHTESEDRNKDAVSEGNHLLAPVRSIDADQNNYVYQRFCLKTNTVVPGPTWPTGTYCISKRGPCPAFFQKGSITWDEHKSGGLSSRDGLLPNGQFFVSNTTLEYCCRADGQAVEPIDLPRSQPFYLYRHGGQCQQVAGMRVSEEFIRFDTQDVANADTATGQHPDVQLNNVVLQLCYYEQKEV</sequence>
<keyword evidence="4" id="KW-1185">Reference proteome</keyword>
<name>A0AAV4IY06_9GAST</name>